<feature type="domain" description="Leucine-binding protein" evidence="6">
    <location>
        <begin position="33"/>
        <end position="372"/>
    </location>
</feature>
<evidence type="ECO:0000256" key="3">
    <source>
        <dbReference type="ARBA" id="ARBA00022729"/>
    </source>
</evidence>
<dbReference type="Pfam" id="PF13458">
    <property type="entry name" value="Peripla_BP_6"/>
    <property type="match status" value="1"/>
</dbReference>
<accession>A0A6M8F195</accession>
<dbReference type="RefSeq" id="WP_173203564.1">
    <property type="nucleotide sequence ID" value="NZ_CP053697.2"/>
</dbReference>
<dbReference type="PANTHER" id="PTHR47235">
    <property type="entry name" value="BLR6548 PROTEIN"/>
    <property type="match status" value="1"/>
</dbReference>
<dbReference type="SUPFAM" id="SSF53822">
    <property type="entry name" value="Periplasmic binding protein-like I"/>
    <property type="match status" value="1"/>
</dbReference>
<sequence length="381" mass="40794">MTFRTLFCVLATMAWGFSPAAAVQAEPGISAQEVRVGMVNALSGPAAGLGSGMKAGAEAYFARVNAAGGVNGRRIVLVSRDDGYEPARTAAMTRELTESGDVFALLGYVGTPTSRAAMPIALRAEIPYLFPFTGAEVLRAPVHRWVFNVRASYFDETEEMVERMTGDLGISSVALLMQDDSFGETVKSGLVGALFKRTLHIQAEARIQRNSLEVAAAVESLRQAEPDAIFFVGTYKQLAASIKQAKALGIKARFFTVSFIGTENFIAEAGADGDGVYISQVMPSPHDASQVLIRDYRADIAPADIGYTSLEGYVGAAVFVEALRLAGNAPTRANLINALEFLRTDVGGFKVEFSPTDHQGSDAVFLTRIQNGKAMPVERMQ</sequence>
<keyword evidence="2" id="KW-0813">Transport</keyword>
<feature type="chain" id="PRO_5027077021" evidence="5">
    <location>
        <begin position="21"/>
        <end position="381"/>
    </location>
</feature>
<keyword evidence="3 5" id="KW-0732">Signal</keyword>
<gene>
    <name evidence="7" type="ORF">HNE05_01575</name>
</gene>
<dbReference type="Proteomes" id="UP000501379">
    <property type="component" value="Chromosome"/>
</dbReference>
<keyword evidence="8" id="KW-1185">Reference proteome</keyword>
<evidence type="ECO:0000259" key="6">
    <source>
        <dbReference type="Pfam" id="PF13458"/>
    </source>
</evidence>
<dbReference type="Gene3D" id="3.40.50.2300">
    <property type="match status" value="2"/>
</dbReference>
<feature type="signal peptide" evidence="5">
    <location>
        <begin position="1"/>
        <end position="20"/>
    </location>
</feature>
<evidence type="ECO:0000313" key="8">
    <source>
        <dbReference type="Proteomes" id="UP000501379"/>
    </source>
</evidence>
<keyword evidence="4" id="KW-0029">Amino-acid transport</keyword>
<dbReference type="CDD" id="cd19978">
    <property type="entry name" value="PBP1_ABC_ligand_binding-like"/>
    <property type="match status" value="1"/>
</dbReference>
<dbReference type="InterPro" id="IPR000709">
    <property type="entry name" value="Leu_Ile_Val-bd"/>
</dbReference>
<comment type="similarity">
    <text evidence="1">Belongs to the leucine-binding protein family.</text>
</comment>
<dbReference type="PANTHER" id="PTHR47235:SF1">
    <property type="entry name" value="BLR6548 PROTEIN"/>
    <property type="match status" value="1"/>
</dbReference>
<evidence type="ECO:0000256" key="2">
    <source>
        <dbReference type="ARBA" id="ARBA00022448"/>
    </source>
</evidence>
<reference evidence="7" key="1">
    <citation type="submission" date="2020-07" db="EMBL/GenBank/DDBJ databases">
        <title>Nitrate ammonifying Pseudomonas campi sp. nov. isolated from German agricultural grassland.</title>
        <authorList>
            <person name="Timsy T."/>
            <person name="Ulrich A."/>
            <person name="Spanner T."/>
            <person name="Foesel B."/>
            <person name="Kolb S."/>
            <person name="Horn M.A."/>
            <person name="Behrendt U."/>
        </authorList>
    </citation>
    <scope>NUCLEOTIDE SEQUENCE</scope>
    <source>
        <strain evidence="7">S1-A32-2</strain>
    </source>
</reference>
<evidence type="ECO:0000256" key="4">
    <source>
        <dbReference type="ARBA" id="ARBA00022970"/>
    </source>
</evidence>
<dbReference type="AlphaFoldDB" id="A0A6M8F195"/>
<dbReference type="InterPro" id="IPR028082">
    <property type="entry name" value="Peripla_BP_I"/>
</dbReference>
<evidence type="ECO:0000256" key="1">
    <source>
        <dbReference type="ARBA" id="ARBA00010062"/>
    </source>
</evidence>
<organism evidence="7 8">
    <name type="scientific">Aquipseudomonas campi</name>
    <dbReference type="NCBI Taxonomy" id="2731681"/>
    <lineage>
        <taxon>Bacteria</taxon>
        <taxon>Pseudomonadati</taxon>
        <taxon>Pseudomonadota</taxon>
        <taxon>Gammaproteobacteria</taxon>
        <taxon>Pseudomonadales</taxon>
        <taxon>Pseudomonadaceae</taxon>
        <taxon>Aquipseudomonas</taxon>
    </lineage>
</organism>
<protein>
    <submittedName>
        <fullName evidence="7">ABC transporter substrate-binding protein</fullName>
    </submittedName>
</protein>
<dbReference type="PRINTS" id="PR00337">
    <property type="entry name" value="LEUILEVALBP"/>
</dbReference>
<dbReference type="EMBL" id="CP053697">
    <property type="protein sequence ID" value="QKE62114.1"/>
    <property type="molecule type" value="Genomic_DNA"/>
</dbReference>
<proteinExistence type="inferred from homology"/>
<evidence type="ECO:0000313" key="7">
    <source>
        <dbReference type="EMBL" id="QKE62114.1"/>
    </source>
</evidence>
<dbReference type="GO" id="GO:0006865">
    <property type="term" value="P:amino acid transport"/>
    <property type="evidence" value="ECO:0007669"/>
    <property type="project" value="UniProtKB-KW"/>
</dbReference>
<dbReference type="InterPro" id="IPR028081">
    <property type="entry name" value="Leu-bd"/>
</dbReference>
<dbReference type="KEGG" id="pcam:HNE05_01575"/>
<name>A0A6M8F195_9GAMM</name>
<evidence type="ECO:0000256" key="5">
    <source>
        <dbReference type="SAM" id="SignalP"/>
    </source>
</evidence>